<dbReference type="Gene3D" id="1.10.10.10">
    <property type="entry name" value="Winged helix-like DNA-binding domain superfamily/Winged helix DNA-binding domain"/>
    <property type="match status" value="1"/>
</dbReference>
<dbReference type="GO" id="GO:0003700">
    <property type="term" value="F:DNA-binding transcription factor activity"/>
    <property type="evidence" value="ECO:0007669"/>
    <property type="project" value="InterPro"/>
</dbReference>
<dbReference type="Pfam" id="PF03466">
    <property type="entry name" value="LysR_substrate"/>
    <property type="match status" value="1"/>
</dbReference>
<accession>A0A1I0G3N6</accession>
<proteinExistence type="inferred from homology"/>
<evidence type="ECO:0000259" key="5">
    <source>
        <dbReference type="PROSITE" id="PS50931"/>
    </source>
</evidence>
<dbReference type="SUPFAM" id="SSF46785">
    <property type="entry name" value="Winged helix' DNA-binding domain"/>
    <property type="match status" value="1"/>
</dbReference>
<dbReference type="PRINTS" id="PR00039">
    <property type="entry name" value="HTHLYSR"/>
</dbReference>
<gene>
    <name evidence="6" type="ORF">SAMN05216313_11070</name>
</gene>
<dbReference type="SUPFAM" id="SSF53850">
    <property type="entry name" value="Periplasmic binding protein-like II"/>
    <property type="match status" value="1"/>
</dbReference>
<dbReference type="AlphaFoldDB" id="A0A1I0G3N6"/>
<comment type="similarity">
    <text evidence="1">Belongs to the LysR transcriptional regulatory family.</text>
</comment>
<reference evidence="7" key="1">
    <citation type="submission" date="2016-10" db="EMBL/GenBank/DDBJ databases">
        <authorList>
            <person name="Varghese N."/>
            <person name="Submissions S."/>
        </authorList>
    </citation>
    <scope>NUCLEOTIDE SEQUENCE [LARGE SCALE GENOMIC DNA]</scope>
    <source>
        <strain evidence="7">NLAE-zl-G277</strain>
    </source>
</reference>
<dbReference type="InterPro" id="IPR036388">
    <property type="entry name" value="WH-like_DNA-bd_sf"/>
</dbReference>
<name>A0A1I0G3N6_9FIRM</name>
<dbReference type="GO" id="GO:0003677">
    <property type="term" value="F:DNA binding"/>
    <property type="evidence" value="ECO:0007669"/>
    <property type="project" value="UniProtKB-KW"/>
</dbReference>
<dbReference type="InterPro" id="IPR000847">
    <property type="entry name" value="LysR_HTH_N"/>
</dbReference>
<feature type="domain" description="HTH lysR-type" evidence="5">
    <location>
        <begin position="1"/>
        <end position="59"/>
    </location>
</feature>
<protein>
    <submittedName>
        <fullName evidence="6">ModE molybdate transport repressor domain-containing protein</fullName>
    </submittedName>
</protein>
<dbReference type="InterPro" id="IPR036390">
    <property type="entry name" value="WH_DNA-bd_sf"/>
</dbReference>
<dbReference type="GeneID" id="93279877"/>
<keyword evidence="2" id="KW-0805">Transcription regulation</keyword>
<evidence type="ECO:0000256" key="3">
    <source>
        <dbReference type="ARBA" id="ARBA00023125"/>
    </source>
</evidence>
<evidence type="ECO:0000313" key="7">
    <source>
        <dbReference type="Proteomes" id="UP000198508"/>
    </source>
</evidence>
<organism evidence="6 7">
    <name type="scientific">Enterocloster lavalensis</name>
    <dbReference type="NCBI Taxonomy" id="460384"/>
    <lineage>
        <taxon>Bacteria</taxon>
        <taxon>Bacillati</taxon>
        <taxon>Bacillota</taxon>
        <taxon>Clostridia</taxon>
        <taxon>Lachnospirales</taxon>
        <taxon>Lachnospiraceae</taxon>
        <taxon>Enterocloster</taxon>
    </lineage>
</organism>
<dbReference type="Pfam" id="PF00126">
    <property type="entry name" value="HTH_1"/>
    <property type="match status" value="1"/>
</dbReference>
<evidence type="ECO:0000256" key="4">
    <source>
        <dbReference type="ARBA" id="ARBA00023163"/>
    </source>
</evidence>
<evidence type="ECO:0000313" key="6">
    <source>
        <dbReference type="EMBL" id="SET64651.1"/>
    </source>
</evidence>
<dbReference type="PANTHER" id="PTHR30346:SF0">
    <property type="entry name" value="HCA OPERON TRANSCRIPTIONAL ACTIVATOR HCAR"/>
    <property type="match status" value="1"/>
</dbReference>
<keyword evidence="7" id="KW-1185">Reference proteome</keyword>
<dbReference type="InterPro" id="IPR005119">
    <property type="entry name" value="LysR_subst-bd"/>
</dbReference>
<evidence type="ECO:0000256" key="1">
    <source>
        <dbReference type="ARBA" id="ARBA00009437"/>
    </source>
</evidence>
<dbReference type="CDD" id="cd05466">
    <property type="entry name" value="PBP2_LTTR_substrate"/>
    <property type="match status" value="1"/>
</dbReference>
<keyword evidence="4" id="KW-0804">Transcription</keyword>
<dbReference type="STRING" id="460384.SAMN05216313_11070"/>
<evidence type="ECO:0000256" key="2">
    <source>
        <dbReference type="ARBA" id="ARBA00023015"/>
    </source>
</evidence>
<keyword evidence="3" id="KW-0238">DNA-binding</keyword>
<sequence>MKIQDMQLFLEIVQCGSISAASRKLYISQPAVSQCLKKLEQELGTPLLIRRSGKTAELTRTGLAFADIAHKIVPIYDGFVNELDITPRSGRHLLKIGVPPRHGYQIMAALMSHGETVLQNIDLDFQEGPADDQERNLINGDIDLAIIRLPLKIKNLDYKIIHRDFLGIWLRKGSPQEDRAVTKPGEPYPFLPLEALRDETLVLPPAGSRIRSAIDSILKESGFVPHIQQNYQYKKSLLLMVEKGLASTISQCPDSDYLADRFFRIEGCSQSYDLALVYLPDTPYKNDIKLLCSVLKPYFDEQMV</sequence>
<dbReference type="EMBL" id="FOIM01000010">
    <property type="protein sequence ID" value="SET64651.1"/>
    <property type="molecule type" value="Genomic_DNA"/>
</dbReference>
<dbReference type="PANTHER" id="PTHR30346">
    <property type="entry name" value="TRANSCRIPTIONAL DUAL REGULATOR HCAR-RELATED"/>
    <property type="match status" value="1"/>
</dbReference>
<dbReference type="Gene3D" id="3.40.190.290">
    <property type="match status" value="1"/>
</dbReference>
<dbReference type="PROSITE" id="PS50931">
    <property type="entry name" value="HTH_LYSR"/>
    <property type="match status" value="1"/>
</dbReference>
<dbReference type="GO" id="GO:0032993">
    <property type="term" value="C:protein-DNA complex"/>
    <property type="evidence" value="ECO:0007669"/>
    <property type="project" value="TreeGrafter"/>
</dbReference>
<dbReference type="Proteomes" id="UP000198508">
    <property type="component" value="Unassembled WGS sequence"/>
</dbReference>
<dbReference type="RefSeq" id="WP_092363500.1">
    <property type="nucleotide sequence ID" value="NZ_CABJCG010000003.1"/>
</dbReference>